<name>A0A367ZF78_9BACT</name>
<sequence length="77" mass="9163">MEQYSQRGILKPRFHTDMLHIALATLGNVDVLVSWNFKHLVRFDKIRLFNAVNMELGYRTIQIFSPREVTRLEKDED</sequence>
<comment type="caution">
    <text evidence="1">The sequence shown here is derived from an EMBL/GenBank/DDBJ whole genome shotgun (WGS) entry which is preliminary data.</text>
</comment>
<gene>
    <name evidence="1" type="ORF">OZSIB_3327</name>
</gene>
<dbReference type="Proteomes" id="UP000252355">
    <property type="component" value="Unassembled WGS sequence"/>
</dbReference>
<evidence type="ECO:0000313" key="2">
    <source>
        <dbReference type="Proteomes" id="UP000252355"/>
    </source>
</evidence>
<evidence type="ECO:0008006" key="3">
    <source>
        <dbReference type="Google" id="ProtNLM"/>
    </source>
</evidence>
<accession>A0A367ZF78</accession>
<organism evidence="1 2">
    <name type="scientific">Candidatus Ozemobacter sibiricus</name>
    <dbReference type="NCBI Taxonomy" id="2268124"/>
    <lineage>
        <taxon>Bacteria</taxon>
        <taxon>Candidatus Ozemobacteria</taxon>
        <taxon>Candidatus Ozemobacterales</taxon>
        <taxon>Candidatus Ozemobacteraceae</taxon>
        <taxon>Candidatus Ozemobacter</taxon>
    </lineage>
</organism>
<reference evidence="1 2" key="1">
    <citation type="submission" date="2018-05" db="EMBL/GenBank/DDBJ databases">
        <title>A metagenomic window into the 2 km-deep terrestrial subsurface aquifer revealed taxonomically and functionally diverse microbial community comprising novel uncultured bacterial lineages.</title>
        <authorList>
            <person name="Kadnikov V.V."/>
            <person name="Mardanov A.V."/>
            <person name="Beletsky A.V."/>
            <person name="Banks D."/>
            <person name="Pimenov N.V."/>
            <person name="Frank Y.A."/>
            <person name="Karnachuk O.V."/>
            <person name="Ravin N.V."/>
        </authorList>
    </citation>
    <scope>NUCLEOTIDE SEQUENCE [LARGE SCALE GENOMIC DNA]</scope>
    <source>
        <strain evidence="1">BY5</strain>
    </source>
</reference>
<evidence type="ECO:0000313" key="1">
    <source>
        <dbReference type="EMBL" id="RCK76735.1"/>
    </source>
</evidence>
<protein>
    <recommendedName>
        <fullName evidence="3">PIN domain-containing protein</fullName>
    </recommendedName>
</protein>
<dbReference type="AlphaFoldDB" id="A0A367ZF78"/>
<dbReference type="EMBL" id="QOQW01000035">
    <property type="protein sequence ID" value="RCK76735.1"/>
    <property type="molecule type" value="Genomic_DNA"/>
</dbReference>
<proteinExistence type="predicted"/>